<dbReference type="EMBL" id="CP019640">
    <property type="protein sequence ID" value="AQQ54266.1"/>
    <property type="molecule type" value="Genomic_DNA"/>
</dbReference>
<keyword evidence="2" id="KW-1185">Reference proteome</keyword>
<sequence length="85" mass="9793">MSEQEHNLMELEEAISREILLYIKHTYRLLIDDPTANSMKDTARRSTAFLQTAGELDIRGRNLVSGLPETVRIRPQEIKQALRLS</sequence>
<reference evidence="1 2" key="1">
    <citation type="submission" date="2017-02" db="EMBL/GenBank/DDBJ databases">
        <title>The complete genomic sequence of a novel cold adapted crude oil-degrading bacterium Planococcus qaidamina Y42.</title>
        <authorList>
            <person name="Yang R."/>
        </authorList>
    </citation>
    <scope>NUCLEOTIDE SEQUENCE [LARGE SCALE GENOMIC DNA]</scope>
    <source>
        <strain evidence="1 2">Y42</strain>
    </source>
</reference>
<accession>A0A1Q2L1I2</accession>
<evidence type="ECO:0000313" key="2">
    <source>
        <dbReference type="Proteomes" id="UP000188184"/>
    </source>
</evidence>
<protein>
    <submittedName>
        <fullName evidence="1">Uncharacterized protein</fullName>
    </submittedName>
</protein>
<organism evidence="1 2">
    <name type="scientific">Planococcus lenghuensis</name>
    <dbReference type="NCBI Taxonomy" id="2213202"/>
    <lineage>
        <taxon>Bacteria</taxon>
        <taxon>Bacillati</taxon>
        <taxon>Bacillota</taxon>
        <taxon>Bacilli</taxon>
        <taxon>Bacillales</taxon>
        <taxon>Caryophanaceae</taxon>
        <taxon>Planococcus</taxon>
    </lineage>
</organism>
<gene>
    <name evidence="1" type="ORF">B0X71_14950</name>
</gene>
<dbReference type="RefSeq" id="WP_198038626.1">
    <property type="nucleotide sequence ID" value="NZ_CP019640.1"/>
</dbReference>
<dbReference type="Pfam" id="PF06723">
    <property type="entry name" value="MreB_Mbl"/>
    <property type="match status" value="1"/>
</dbReference>
<dbReference type="InterPro" id="IPR056546">
    <property type="entry name" value="MreB_MamK-like"/>
</dbReference>
<proteinExistence type="predicted"/>
<dbReference type="KEGG" id="pmar:B0X71_14950"/>
<dbReference type="AlphaFoldDB" id="A0A1Q2L1I2"/>
<name>A0A1Q2L1I2_9BACL</name>
<dbReference type="Gene3D" id="3.90.640.10">
    <property type="entry name" value="Actin, Chain A, domain 4"/>
    <property type="match status" value="1"/>
</dbReference>
<dbReference type="Proteomes" id="UP000188184">
    <property type="component" value="Chromosome"/>
</dbReference>
<evidence type="ECO:0000313" key="1">
    <source>
        <dbReference type="EMBL" id="AQQ54266.1"/>
    </source>
</evidence>